<gene>
    <name evidence="3" type="ORF">THIARS_70082</name>
</gene>
<dbReference type="AlphaFoldDB" id="A0A238D5J9"/>
<feature type="coiled-coil region" evidence="1">
    <location>
        <begin position="404"/>
        <end position="431"/>
    </location>
</feature>
<evidence type="ECO:0000313" key="3">
    <source>
        <dbReference type="EMBL" id="SBP88462.1"/>
    </source>
</evidence>
<dbReference type="EMBL" id="FLMQ01000056">
    <property type="protein sequence ID" value="SBP88462.1"/>
    <property type="molecule type" value="Genomic_DNA"/>
</dbReference>
<organism evidence="3 4">
    <name type="scientific">Thiomonas delicata</name>
    <name type="common">Thiomonas cuprina</name>
    <dbReference type="NCBI Taxonomy" id="364030"/>
    <lineage>
        <taxon>Bacteria</taxon>
        <taxon>Pseudomonadati</taxon>
        <taxon>Pseudomonadota</taxon>
        <taxon>Betaproteobacteria</taxon>
        <taxon>Burkholderiales</taxon>
        <taxon>Thiomonas</taxon>
    </lineage>
</organism>
<reference evidence="3 4" key="1">
    <citation type="submission" date="2016-06" db="EMBL/GenBank/DDBJ databases">
        <authorList>
            <person name="Kjaerup R.B."/>
            <person name="Dalgaard T.S."/>
            <person name="Juul-Madsen H.R."/>
        </authorList>
    </citation>
    <scope>NUCLEOTIDE SEQUENCE [LARGE SCALE GENOMIC DNA]</scope>
    <source>
        <strain evidence="3 4">DSM 16361</strain>
    </source>
</reference>
<proteinExistence type="predicted"/>
<dbReference type="OrthoDB" id="33953at2"/>
<sequence length="447" mass="49226">MATTPNPLTKYKDVPCCPSLDTQPVCDVLDMRRRLLFPTTVRTASGQQVHVEVILHTRFKRCSGPLALGDIVYTTTLLPGEKVRLATTDRRSRFSFDSESSLSYRSEQLSEEQYRMSSLRSFMADQNSEDNGSSRATDKGSWDFHGDASGSIGFMSASADANAHGSHNAESTFEYLQQHSSQARMADNLSVEATRKAHSISIGEVSSRTHQQGETEDQYEASSRQFANPNACHALTFLFYRINKIETISFELVAIERRVLDPVAPAPVLANPIRAVGQIPAIPQEVPATNAKRLDIESRGLQSEALYAQAGSAQYLAAGRLSLNANLATAAQVQTPMPDNVRKAALAEVDKQLAERKLLDPKAGTFSSEARLQFEFTRETSLPTAGVIVKGCFDDCNICEPELQKEKQLALQHLELQNQLLKRQIELLDQAQEYRCCPSASATPATP</sequence>
<dbReference type="RefSeq" id="WP_094160815.1">
    <property type="nucleotide sequence ID" value="NZ_LT592171.1"/>
</dbReference>
<protein>
    <submittedName>
        <fullName evidence="3">Uncharacterized protein</fullName>
    </submittedName>
</protein>
<evidence type="ECO:0000313" key="4">
    <source>
        <dbReference type="Proteomes" id="UP000214566"/>
    </source>
</evidence>
<evidence type="ECO:0000256" key="1">
    <source>
        <dbReference type="SAM" id="Coils"/>
    </source>
</evidence>
<name>A0A238D5J9_THIDL</name>
<keyword evidence="1" id="KW-0175">Coiled coil</keyword>
<accession>A0A238D5J9</accession>
<feature type="region of interest" description="Disordered" evidence="2">
    <location>
        <begin position="200"/>
        <end position="220"/>
    </location>
</feature>
<keyword evidence="4" id="KW-1185">Reference proteome</keyword>
<dbReference type="Proteomes" id="UP000214566">
    <property type="component" value="Unassembled WGS sequence"/>
</dbReference>
<evidence type="ECO:0000256" key="2">
    <source>
        <dbReference type="SAM" id="MobiDB-lite"/>
    </source>
</evidence>